<feature type="binding site" evidence="2">
    <location>
        <position position="184"/>
    </location>
    <ligand>
        <name>S-adenosyl-L-methionine</name>
        <dbReference type="ChEBI" id="CHEBI:59789"/>
    </ligand>
</feature>
<feature type="binding site" evidence="1">
    <location>
        <position position="5"/>
    </location>
    <ligand>
        <name>Zn(2+)</name>
        <dbReference type="ChEBI" id="CHEBI:29105"/>
    </ligand>
</feature>
<dbReference type="GO" id="GO:0008168">
    <property type="term" value="F:methyltransferase activity"/>
    <property type="evidence" value="ECO:0007669"/>
    <property type="project" value="UniProtKB-KW"/>
</dbReference>
<feature type="domain" description="Methyltransferase" evidence="3">
    <location>
        <begin position="89"/>
        <end position="173"/>
    </location>
</feature>
<dbReference type="PANTHER" id="PTHR43460:SF1">
    <property type="entry name" value="METHYLTRANSFERASE TYPE 11 DOMAIN-CONTAINING PROTEIN"/>
    <property type="match status" value="1"/>
</dbReference>
<dbReference type="FunFam" id="3.40.50.150:FF:000163">
    <property type="entry name" value="23S rRNA methyltransferase A"/>
    <property type="match status" value="1"/>
</dbReference>
<comment type="caution">
    <text evidence="5">The sequence shown here is derived from an EMBL/GenBank/DDBJ whole genome shotgun (WGS) entry which is preliminary data.</text>
</comment>
<protein>
    <submittedName>
        <fullName evidence="5">23S rRNA methyltransferase</fullName>
    </submittedName>
</protein>
<dbReference type="GO" id="GO:0046872">
    <property type="term" value="F:metal ion binding"/>
    <property type="evidence" value="ECO:0007669"/>
    <property type="project" value="UniProtKB-KW"/>
</dbReference>
<dbReference type="Pfam" id="PF21302">
    <property type="entry name" value="Zn_ribbon_RlmA"/>
    <property type="match status" value="1"/>
</dbReference>
<dbReference type="Pfam" id="PF13649">
    <property type="entry name" value="Methyltransf_25"/>
    <property type="match status" value="1"/>
</dbReference>
<feature type="binding site" evidence="1">
    <location>
        <position position="25"/>
    </location>
    <ligand>
        <name>Zn(2+)</name>
        <dbReference type="ChEBI" id="CHEBI:29105"/>
    </ligand>
</feature>
<keyword evidence="1" id="KW-0862">Zinc</keyword>
<dbReference type="CDD" id="cd02440">
    <property type="entry name" value="AdoMet_MTases"/>
    <property type="match status" value="1"/>
</dbReference>
<dbReference type="InterPro" id="IPR048647">
    <property type="entry name" value="RlmA_N"/>
</dbReference>
<evidence type="ECO:0000259" key="4">
    <source>
        <dbReference type="Pfam" id="PF21302"/>
    </source>
</evidence>
<dbReference type="AlphaFoldDB" id="A0AB34VKN3"/>
<dbReference type="SUPFAM" id="SSF53335">
    <property type="entry name" value="S-adenosyl-L-methionine-dependent methyltransferases"/>
    <property type="match status" value="1"/>
</dbReference>
<dbReference type="RefSeq" id="WP_054633669.1">
    <property type="nucleotide sequence ID" value="NZ_CP116285.1"/>
</dbReference>
<evidence type="ECO:0000259" key="3">
    <source>
        <dbReference type="Pfam" id="PF13649"/>
    </source>
</evidence>
<keyword evidence="5" id="KW-0808">Transferase</keyword>
<dbReference type="NCBIfam" id="NF008300">
    <property type="entry name" value="PRK11088.1"/>
    <property type="match status" value="1"/>
</dbReference>
<reference evidence="5 6" key="1">
    <citation type="journal article" date="2016" name="Front. Microbiol.">
        <title>Genomic Resource of Rice Seed Associated Bacteria.</title>
        <authorList>
            <person name="Midha S."/>
            <person name="Bansal K."/>
            <person name="Sharma S."/>
            <person name="Kumar N."/>
            <person name="Patil P.P."/>
            <person name="Chaudhry V."/>
            <person name="Patil P.B."/>
        </authorList>
    </citation>
    <scope>NUCLEOTIDE SEQUENCE [LARGE SCALE GENOMIC DNA]</scope>
    <source>
        <strain evidence="5 6">RSA13</strain>
    </source>
</reference>
<dbReference type="InterPro" id="IPR029063">
    <property type="entry name" value="SAM-dependent_MTases_sf"/>
</dbReference>
<feature type="domain" description="23S rRNA (guanine(745)-N(1))-methyltransferase N-terminal" evidence="4">
    <location>
        <begin position="4"/>
        <end position="46"/>
    </location>
</feature>
<feature type="binding site" evidence="2">
    <location>
        <begin position="96"/>
        <end position="97"/>
    </location>
    <ligand>
        <name>S-adenosyl-L-methionine</name>
        <dbReference type="ChEBI" id="CHEBI:59789"/>
    </ligand>
</feature>
<gene>
    <name evidence="5" type="primary">rrmA</name>
    <name evidence="5" type="ORF">RSA13_01160</name>
</gene>
<evidence type="ECO:0000256" key="1">
    <source>
        <dbReference type="PIRSR" id="PIRSR018249-1"/>
    </source>
</evidence>
<sequence length="269" mass="30165">MSLICPLCHSSLNLTERSWCCENRHQFDQAKEGYVNLLPVQHKGSREPGDSAEMMQARRDFLQAGYYQPLRDKVVDVLNQHLQVPAAQILDTGCGEGYYTGALADNFAPAGKVFGLDVAKMAIRLAAKRYPQVLFCVASSQRLPFADHSLDAVVRIYAPCNEAELNRVIKPGGYLLTVTPGPHHLAQFKALIYRDVQLHAPEGKVYQGFQQRARHALTYPMALTGQAATTLLQMTPFAWRARPDVWQTLAESAQFQCEADFVITLWQRD</sequence>
<dbReference type="InterPro" id="IPR041698">
    <property type="entry name" value="Methyltransf_25"/>
</dbReference>
<proteinExistence type="predicted"/>
<dbReference type="EMBL" id="LDSI01000002">
    <property type="protein sequence ID" value="KTT01060.1"/>
    <property type="molecule type" value="Genomic_DNA"/>
</dbReference>
<evidence type="ECO:0000313" key="6">
    <source>
        <dbReference type="Proteomes" id="UP000072520"/>
    </source>
</evidence>
<feature type="binding site" evidence="1">
    <location>
        <position position="21"/>
    </location>
    <ligand>
        <name>Zn(2+)</name>
        <dbReference type="ChEBI" id="CHEBI:29105"/>
    </ligand>
</feature>
<organism evidence="5 6">
    <name type="scientific">Pantoea stewartii</name>
    <dbReference type="NCBI Taxonomy" id="66269"/>
    <lineage>
        <taxon>Bacteria</taxon>
        <taxon>Pseudomonadati</taxon>
        <taxon>Pseudomonadota</taxon>
        <taxon>Gammaproteobacteria</taxon>
        <taxon>Enterobacterales</taxon>
        <taxon>Erwiniaceae</taxon>
        <taxon>Pantoea</taxon>
    </lineage>
</organism>
<evidence type="ECO:0000256" key="2">
    <source>
        <dbReference type="PIRSR" id="PIRSR018249-2"/>
    </source>
</evidence>
<dbReference type="GO" id="GO:0032259">
    <property type="term" value="P:methylation"/>
    <property type="evidence" value="ECO:0007669"/>
    <property type="project" value="UniProtKB-KW"/>
</dbReference>
<keyword evidence="5" id="KW-0489">Methyltransferase</keyword>
<keyword evidence="1" id="KW-0479">Metal-binding</keyword>
<dbReference type="InterPro" id="IPR052939">
    <property type="entry name" value="23S_rRNA_MeTrnsfrase_RlmA"/>
</dbReference>
<dbReference type="PIRSF" id="PIRSF018249">
    <property type="entry name" value="MyrA_prd"/>
    <property type="match status" value="1"/>
</dbReference>
<dbReference type="PANTHER" id="PTHR43460">
    <property type="entry name" value="METHYLTRANSFERASE"/>
    <property type="match status" value="1"/>
</dbReference>
<keyword evidence="2" id="KW-0949">S-adenosyl-L-methionine</keyword>
<dbReference type="InterPro" id="IPR016718">
    <property type="entry name" value="rRNA_m1G-MeTrfase_A_prd"/>
</dbReference>
<feature type="binding site" evidence="2">
    <location>
        <position position="67"/>
    </location>
    <ligand>
        <name>S-adenosyl-L-methionine</name>
        <dbReference type="ChEBI" id="CHEBI:59789"/>
    </ligand>
</feature>
<dbReference type="Gene3D" id="3.40.50.150">
    <property type="entry name" value="Vaccinia Virus protein VP39"/>
    <property type="match status" value="1"/>
</dbReference>
<feature type="binding site" evidence="1">
    <location>
        <position position="8"/>
    </location>
    <ligand>
        <name>Zn(2+)</name>
        <dbReference type="ChEBI" id="CHEBI:29105"/>
    </ligand>
</feature>
<dbReference type="Proteomes" id="UP000072520">
    <property type="component" value="Unassembled WGS sequence"/>
</dbReference>
<name>A0AB34VKN3_9GAMM</name>
<evidence type="ECO:0000313" key="5">
    <source>
        <dbReference type="EMBL" id="KTT01060.1"/>
    </source>
</evidence>
<accession>A0AB34VKN3</accession>